<accession>L0B327</accession>
<feature type="transmembrane region" description="Helical" evidence="2">
    <location>
        <begin position="223"/>
        <end position="241"/>
    </location>
</feature>
<keyword evidence="4" id="KW-1185">Reference proteome</keyword>
<proteinExistence type="predicted"/>
<dbReference type="KEGG" id="beq:BEWA_009210"/>
<keyword evidence="2" id="KW-0472">Membrane</keyword>
<evidence type="ECO:0000256" key="1">
    <source>
        <dbReference type="SAM" id="MobiDB-lite"/>
    </source>
</evidence>
<feature type="compositionally biased region" description="Polar residues" evidence="1">
    <location>
        <begin position="1"/>
        <end position="10"/>
    </location>
</feature>
<dbReference type="AlphaFoldDB" id="L0B327"/>
<evidence type="ECO:0000256" key="2">
    <source>
        <dbReference type="SAM" id="Phobius"/>
    </source>
</evidence>
<sequence>MNATMGSTHISPPKEGTNIPRRRAGSSPATPKELEVDEPEDITPDIPTSSGSATMDRFKNIKDESEVQSTHLEVQRPPDLFDSYEKSLIHFTSELSGQPTKAVLQLKKLADGKEIGVKCPSNSIKLLLAESEDTPVNGPLSVRVEGEHIEADITSLFDSNLANGVNLSDFWIIMDTEPDCYFAFDVAEKPVIKFDLPGFIASSLGKKSYAGLVFPTIGNAHSGLIISGAGVVVLLLVYAMFKMRKDNTDYTYFYDPAPNDMVTAT</sequence>
<reference evidence="3 4" key="1">
    <citation type="journal article" date="2012" name="BMC Genomics">
        <title>Comparative genomic analysis and phylogenetic position of Theileria equi.</title>
        <authorList>
            <person name="Kappmeyer L.S."/>
            <person name="Thiagarajan M."/>
            <person name="Herndon D.R."/>
            <person name="Ramsay J.D."/>
            <person name="Caler E."/>
            <person name="Djikeng A."/>
            <person name="Gillespie J.J."/>
            <person name="Lau A.O."/>
            <person name="Roalson E.H."/>
            <person name="Silva J.C."/>
            <person name="Silva M.G."/>
            <person name="Suarez C.E."/>
            <person name="Ueti M.W."/>
            <person name="Nene V.M."/>
            <person name="Mealey R.H."/>
            <person name="Knowles D.P."/>
            <person name="Brayton K.A."/>
        </authorList>
    </citation>
    <scope>NUCLEOTIDE SEQUENCE [LARGE SCALE GENOMIC DNA]</scope>
    <source>
        <strain evidence="3 4">WA</strain>
    </source>
</reference>
<dbReference type="Proteomes" id="UP000031512">
    <property type="component" value="Chromosome 3"/>
</dbReference>
<name>L0B327_THEEQ</name>
<organism evidence="3 4">
    <name type="scientific">Theileria equi strain WA</name>
    <dbReference type="NCBI Taxonomy" id="1537102"/>
    <lineage>
        <taxon>Eukaryota</taxon>
        <taxon>Sar</taxon>
        <taxon>Alveolata</taxon>
        <taxon>Apicomplexa</taxon>
        <taxon>Aconoidasida</taxon>
        <taxon>Piroplasmida</taxon>
        <taxon>Theileriidae</taxon>
        <taxon>Theileria</taxon>
    </lineage>
</organism>
<protein>
    <submittedName>
        <fullName evidence="3">Uncharacterized protein</fullName>
    </submittedName>
</protein>
<dbReference type="EMBL" id="CP001670">
    <property type="protein sequence ID" value="AFZ81509.1"/>
    <property type="molecule type" value="Genomic_DNA"/>
</dbReference>
<keyword evidence="2" id="KW-0812">Transmembrane</keyword>
<dbReference type="OrthoDB" id="365269at2759"/>
<gene>
    <name evidence="3" type="ORF">BEWA_009210</name>
</gene>
<dbReference type="RefSeq" id="XP_004831175.1">
    <property type="nucleotide sequence ID" value="XM_004831118.1"/>
</dbReference>
<evidence type="ECO:0000313" key="4">
    <source>
        <dbReference type="Proteomes" id="UP000031512"/>
    </source>
</evidence>
<dbReference type="VEuPathDB" id="PiroplasmaDB:BEWA_009210"/>
<keyword evidence="2" id="KW-1133">Transmembrane helix</keyword>
<dbReference type="eggNOG" id="ENOG502QXP6">
    <property type="taxonomic scope" value="Eukaryota"/>
</dbReference>
<evidence type="ECO:0000313" key="3">
    <source>
        <dbReference type="EMBL" id="AFZ81509.1"/>
    </source>
</evidence>
<feature type="region of interest" description="Disordered" evidence="1">
    <location>
        <begin position="1"/>
        <end position="54"/>
    </location>
</feature>
<dbReference type="GeneID" id="15805733"/>